<evidence type="ECO:0000313" key="2">
    <source>
        <dbReference type="Proteomes" id="UP001055811"/>
    </source>
</evidence>
<reference evidence="2" key="1">
    <citation type="journal article" date="2022" name="Mol. Ecol. Resour.">
        <title>The genomes of chicory, endive, great burdock and yacon provide insights into Asteraceae palaeo-polyploidization history and plant inulin production.</title>
        <authorList>
            <person name="Fan W."/>
            <person name="Wang S."/>
            <person name="Wang H."/>
            <person name="Wang A."/>
            <person name="Jiang F."/>
            <person name="Liu H."/>
            <person name="Zhao H."/>
            <person name="Xu D."/>
            <person name="Zhang Y."/>
        </authorList>
    </citation>
    <scope>NUCLEOTIDE SEQUENCE [LARGE SCALE GENOMIC DNA]</scope>
    <source>
        <strain evidence="2">cv. Punajuju</strain>
    </source>
</reference>
<dbReference type="Proteomes" id="UP001055811">
    <property type="component" value="Linkage Group LG05"/>
</dbReference>
<gene>
    <name evidence="1" type="ORF">L2E82_30588</name>
</gene>
<name>A0ACB9D118_CICIN</name>
<accession>A0ACB9D118</accession>
<comment type="caution">
    <text evidence="1">The sequence shown here is derived from an EMBL/GenBank/DDBJ whole genome shotgun (WGS) entry which is preliminary data.</text>
</comment>
<reference evidence="1 2" key="2">
    <citation type="journal article" date="2022" name="Mol. Ecol. Resour.">
        <title>The genomes of chicory, endive, great burdock and yacon provide insights into Asteraceae paleo-polyploidization history and plant inulin production.</title>
        <authorList>
            <person name="Fan W."/>
            <person name="Wang S."/>
            <person name="Wang H."/>
            <person name="Wang A."/>
            <person name="Jiang F."/>
            <person name="Liu H."/>
            <person name="Zhao H."/>
            <person name="Xu D."/>
            <person name="Zhang Y."/>
        </authorList>
    </citation>
    <scope>NUCLEOTIDE SEQUENCE [LARGE SCALE GENOMIC DNA]</scope>
    <source>
        <strain evidence="2">cv. Punajuju</strain>
        <tissue evidence="1">Leaves</tissue>
    </source>
</reference>
<sequence>MESYGTDPREAESVAMNQFWVSLKGASNHDRICSIRSPRSRISGYGGGITWLMYPASIFVQATAVWLAVVLAMFLQKGKACSTLVMTCRWSGSEEVALEVDTVEIDGYDSGVDRLRR</sequence>
<organism evidence="1 2">
    <name type="scientific">Cichorium intybus</name>
    <name type="common">Chicory</name>
    <dbReference type="NCBI Taxonomy" id="13427"/>
    <lineage>
        <taxon>Eukaryota</taxon>
        <taxon>Viridiplantae</taxon>
        <taxon>Streptophyta</taxon>
        <taxon>Embryophyta</taxon>
        <taxon>Tracheophyta</taxon>
        <taxon>Spermatophyta</taxon>
        <taxon>Magnoliopsida</taxon>
        <taxon>eudicotyledons</taxon>
        <taxon>Gunneridae</taxon>
        <taxon>Pentapetalae</taxon>
        <taxon>asterids</taxon>
        <taxon>campanulids</taxon>
        <taxon>Asterales</taxon>
        <taxon>Asteraceae</taxon>
        <taxon>Cichorioideae</taxon>
        <taxon>Cichorieae</taxon>
        <taxon>Cichoriinae</taxon>
        <taxon>Cichorium</taxon>
    </lineage>
</organism>
<dbReference type="EMBL" id="CM042013">
    <property type="protein sequence ID" value="KAI3740166.1"/>
    <property type="molecule type" value="Genomic_DNA"/>
</dbReference>
<evidence type="ECO:0000313" key="1">
    <source>
        <dbReference type="EMBL" id="KAI3740166.1"/>
    </source>
</evidence>
<proteinExistence type="predicted"/>
<protein>
    <submittedName>
        <fullName evidence="1">Uncharacterized protein</fullName>
    </submittedName>
</protein>
<keyword evidence="2" id="KW-1185">Reference proteome</keyword>